<dbReference type="PANTHER" id="PTHR33444:SF2">
    <property type="entry name" value="MARVEL DOMAIN-CONTAINING PROTEIN"/>
    <property type="match status" value="1"/>
</dbReference>
<dbReference type="EMBL" id="VXIV02003083">
    <property type="protein sequence ID" value="KAF6021251.1"/>
    <property type="molecule type" value="Genomic_DNA"/>
</dbReference>
<sequence>MSSSERITSYNDPPPSYDSLFKELSNKKTENGGIVNYTQEVSKVYKTKLCGTLGFALCGLCCSLVGFALPVAEVVIGSLYLKDCPSERLLPIYLIVGGVFAIISGGCCGGQRAKERNSEDEAETTPKETLGTCCSSLLMTFLFVWLICGSVWVFKMQECDDNMLNGNTTSVRGCFTTNTLFADENFYCKEVLYKFVYYETIVKWVLIALVPVFSLIACCFACCAYMSASKSAPNDDSEDP</sequence>
<dbReference type="AlphaFoldDB" id="A0A7J7J6T9"/>
<name>A0A7J7J6T9_BUGNE</name>
<feature type="transmembrane region" description="Helical" evidence="1">
    <location>
        <begin position="89"/>
        <end position="109"/>
    </location>
</feature>
<keyword evidence="3" id="KW-1185">Reference proteome</keyword>
<accession>A0A7J7J6T9</accession>
<reference evidence="2" key="1">
    <citation type="submission" date="2020-06" db="EMBL/GenBank/DDBJ databases">
        <title>Draft genome of Bugula neritina, a colonial animal packing powerful symbionts and potential medicines.</title>
        <authorList>
            <person name="Rayko M."/>
        </authorList>
    </citation>
    <scope>NUCLEOTIDE SEQUENCE [LARGE SCALE GENOMIC DNA]</scope>
    <source>
        <strain evidence="2">Kwan_BN1</strain>
    </source>
</reference>
<proteinExistence type="predicted"/>
<organism evidence="2 3">
    <name type="scientific">Bugula neritina</name>
    <name type="common">Brown bryozoan</name>
    <name type="synonym">Sertularia neritina</name>
    <dbReference type="NCBI Taxonomy" id="10212"/>
    <lineage>
        <taxon>Eukaryota</taxon>
        <taxon>Metazoa</taxon>
        <taxon>Spiralia</taxon>
        <taxon>Lophotrochozoa</taxon>
        <taxon>Bryozoa</taxon>
        <taxon>Gymnolaemata</taxon>
        <taxon>Cheilostomatida</taxon>
        <taxon>Flustrina</taxon>
        <taxon>Buguloidea</taxon>
        <taxon>Bugulidae</taxon>
        <taxon>Bugula</taxon>
    </lineage>
</organism>
<comment type="caution">
    <text evidence="2">The sequence shown here is derived from an EMBL/GenBank/DDBJ whole genome shotgun (WGS) entry which is preliminary data.</text>
</comment>
<dbReference type="InterPro" id="IPR040350">
    <property type="entry name" value="TMEM272"/>
</dbReference>
<protein>
    <submittedName>
        <fullName evidence="2">Uncharacterized protein</fullName>
    </submittedName>
</protein>
<gene>
    <name evidence="2" type="ORF">EB796_020444</name>
</gene>
<dbReference type="OrthoDB" id="6157510at2759"/>
<keyword evidence="1" id="KW-1133">Transmembrane helix</keyword>
<keyword evidence="1" id="KW-0812">Transmembrane</keyword>
<evidence type="ECO:0000313" key="2">
    <source>
        <dbReference type="EMBL" id="KAF6021251.1"/>
    </source>
</evidence>
<dbReference type="PANTHER" id="PTHR33444">
    <property type="entry name" value="SI:DKEY-19B23.12-RELATED"/>
    <property type="match status" value="1"/>
</dbReference>
<evidence type="ECO:0000256" key="1">
    <source>
        <dbReference type="SAM" id="Phobius"/>
    </source>
</evidence>
<keyword evidence="1" id="KW-0472">Membrane</keyword>
<evidence type="ECO:0000313" key="3">
    <source>
        <dbReference type="Proteomes" id="UP000593567"/>
    </source>
</evidence>
<feature type="transmembrane region" description="Helical" evidence="1">
    <location>
        <begin position="201"/>
        <end position="225"/>
    </location>
</feature>
<feature type="transmembrane region" description="Helical" evidence="1">
    <location>
        <begin position="130"/>
        <end position="154"/>
    </location>
</feature>
<dbReference type="Proteomes" id="UP000593567">
    <property type="component" value="Unassembled WGS sequence"/>
</dbReference>
<feature type="transmembrane region" description="Helical" evidence="1">
    <location>
        <begin position="49"/>
        <end position="69"/>
    </location>
</feature>